<dbReference type="Proteomes" id="UP000652763">
    <property type="component" value="Unassembled WGS sequence"/>
</dbReference>
<evidence type="ECO:0000313" key="4">
    <source>
        <dbReference type="Proteomes" id="UP000652763"/>
    </source>
</evidence>
<reference evidence="3 4" key="1">
    <citation type="submission" date="2020-08" db="EMBL/GenBank/DDBJ databases">
        <title>A Genomic Blueprint of the Chicken Gut Microbiome.</title>
        <authorList>
            <person name="Gilroy R."/>
            <person name="Ravi A."/>
            <person name="Getino M."/>
            <person name="Pursley I."/>
            <person name="Horton D.L."/>
            <person name="Alikhan N.-F."/>
            <person name="Baker D."/>
            <person name="Gharbi K."/>
            <person name="Hall N."/>
            <person name="Watson M."/>
            <person name="Adriaenssens E.M."/>
            <person name="Foster-Nyarko E."/>
            <person name="Jarju S."/>
            <person name="Secka A."/>
            <person name="Antonio M."/>
            <person name="Oren A."/>
            <person name="Chaudhuri R."/>
            <person name="La Ragione R.M."/>
            <person name="Hildebrand F."/>
            <person name="Pallen M.J."/>
        </authorList>
    </citation>
    <scope>NUCLEOTIDE SEQUENCE [LARGE SCALE GENOMIC DNA]</scope>
    <source>
        <strain evidence="3 4">Sa2BUA2</strain>
    </source>
</reference>
<comment type="caution">
    <text evidence="3">The sequence shown here is derived from an EMBL/GenBank/DDBJ whole genome shotgun (WGS) entry which is preliminary data.</text>
</comment>
<accession>A0ABR8YG41</accession>
<evidence type="ECO:0000256" key="1">
    <source>
        <dbReference type="SAM" id="MobiDB-lite"/>
    </source>
</evidence>
<protein>
    <submittedName>
        <fullName evidence="3">GAP family protein</fullName>
    </submittedName>
</protein>
<feature type="region of interest" description="Disordered" evidence="1">
    <location>
        <begin position="120"/>
        <end position="143"/>
    </location>
</feature>
<proteinExistence type="predicted"/>
<feature type="transmembrane region" description="Helical" evidence="2">
    <location>
        <begin position="6"/>
        <end position="31"/>
    </location>
</feature>
<keyword evidence="4" id="KW-1185">Reference proteome</keyword>
<feature type="transmembrane region" description="Helical" evidence="2">
    <location>
        <begin position="175"/>
        <end position="195"/>
    </location>
</feature>
<feature type="transmembrane region" description="Helical" evidence="2">
    <location>
        <begin position="83"/>
        <end position="101"/>
    </location>
</feature>
<evidence type="ECO:0000313" key="3">
    <source>
        <dbReference type="EMBL" id="MBD8043189.1"/>
    </source>
</evidence>
<keyword evidence="2" id="KW-0472">Membrane</keyword>
<dbReference type="EMBL" id="JACSQC010000002">
    <property type="protein sequence ID" value="MBD8043189.1"/>
    <property type="molecule type" value="Genomic_DNA"/>
</dbReference>
<evidence type="ECO:0000256" key="2">
    <source>
        <dbReference type="SAM" id="Phobius"/>
    </source>
</evidence>
<organism evidence="3 4">
    <name type="scientific">Arthrobacter pullicola</name>
    <dbReference type="NCBI Taxonomy" id="2762224"/>
    <lineage>
        <taxon>Bacteria</taxon>
        <taxon>Bacillati</taxon>
        <taxon>Actinomycetota</taxon>
        <taxon>Actinomycetes</taxon>
        <taxon>Micrococcales</taxon>
        <taxon>Micrococcaceae</taxon>
        <taxon>Arthrobacter</taxon>
    </lineage>
</organism>
<feature type="transmembrane region" description="Helical" evidence="2">
    <location>
        <begin position="43"/>
        <end position="71"/>
    </location>
</feature>
<keyword evidence="2" id="KW-1133">Transmembrane helix</keyword>
<keyword evidence="2" id="KW-0812">Transmembrane</keyword>
<gene>
    <name evidence="3" type="ORF">H9638_05115</name>
</gene>
<sequence length="288" mass="29134">MTLELLAQLAILALIDSTSIGTLVIPVWLLLRPGARRTGGKVAVYLGAVGVFYFLVGLVLLSGATGIAGVLGGGSIGSVLELPAVQAVMVAAGAGMLIWSFKDSIGLAKPSRTKVPAAGSATVAATGTPPTASPTAVSGSPAVASGSKAAAAERSEATERRWQHRIGRALDTRGGLLGLAVLAGLLELPTMLPYLAAVGLLTGSGTEWQASAGLLGLYCLVMLLPAGLLLTGRLLLGRLLDSPLERLGAWLSRVSGEAVLWVVGIVGFLILRAGLSGLFPGAAWNPFG</sequence>
<feature type="transmembrane region" description="Helical" evidence="2">
    <location>
        <begin position="215"/>
        <end position="237"/>
    </location>
</feature>
<name>A0ABR8YG41_9MICC</name>
<feature type="transmembrane region" description="Helical" evidence="2">
    <location>
        <begin position="258"/>
        <end position="279"/>
    </location>
</feature>
<dbReference type="Pfam" id="PF11139">
    <property type="entry name" value="SfLAP"/>
    <property type="match status" value="1"/>
</dbReference>
<dbReference type="InterPro" id="IPR021315">
    <property type="entry name" value="Gap/Sap"/>
</dbReference>
<dbReference type="RefSeq" id="WP_191746117.1">
    <property type="nucleotide sequence ID" value="NZ_JACSQC010000002.1"/>
</dbReference>